<sequence length="288" mass="32096">MLDHTSELPYLLQLPLELRDQIYSYTIKTNEVIHEYTNDVPRLWELRISHLPTTPQLLHVSTLISADYKHFCIKTFSKAKILISTNALTSALPNHLSTGRAKSFLDQCPNLIIQASADWKWWLGFTSASFPLMLEEELLPKLPSKTSIELICRLVGRSVFVPGHLGSPRTEANLRSFFQHTVPVPILSCSTSARPKITKTLILESEPLSDIFGAGAASGLPGFRDHLNRCGAQLPEGDGWKDECETDLEPILQWTLAPPAASTPLNDSGQRFVKGKQRATAWSIIEKA</sequence>
<proteinExistence type="predicted"/>
<organism evidence="1 2">
    <name type="scientific">Venturia effusa</name>
    <dbReference type="NCBI Taxonomy" id="50376"/>
    <lineage>
        <taxon>Eukaryota</taxon>
        <taxon>Fungi</taxon>
        <taxon>Dikarya</taxon>
        <taxon>Ascomycota</taxon>
        <taxon>Pezizomycotina</taxon>
        <taxon>Dothideomycetes</taxon>
        <taxon>Pleosporomycetidae</taxon>
        <taxon>Venturiales</taxon>
        <taxon>Venturiaceae</taxon>
        <taxon>Venturia</taxon>
    </lineage>
</organism>
<keyword evidence="2" id="KW-1185">Reference proteome</keyword>
<name>A0A517L8J9_9PEZI</name>
<gene>
    <name evidence="1" type="ORF">FKW77_001176</name>
</gene>
<protein>
    <submittedName>
        <fullName evidence="1">Uncharacterized protein</fullName>
    </submittedName>
</protein>
<accession>A0A517L8J9</accession>
<dbReference type="AlphaFoldDB" id="A0A517L8J9"/>
<reference evidence="1 2" key="1">
    <citation type="submission" date="2019-07" db="EMBL/GenBank/DDBJ databases">
        <title>Finished genome of Venturia effusa.</title>
        <authorList>
            <person name="Young C.A."/>
            <person name="Cox M.P."/>
            <person name="Ganley A.R.D."/>
            <person name="David W.J."/>
        </authorList>
    </citation>
    <scope>NUCLEOTIDE SEQUENCE [LARGE SCALE GENOMIC DNA]</scope>
    <source>
        <strain evidence="2">albino</strain>
    </source>
</reference>
<dbReference type="EMBL" id="CP042191">
    <property type="protein sequence ID" value="QDS71965.1"/>
    <property type="molecule type" value="Genomic_DNA"/>
</dbReference>
<evidence type="ECO:0000313" key="1">
    <source>
        <dbReference type="EMBL" id="QDS71965.1"/>
    </source>
</evidence>
<dbReference type="OrthoDB" id="3872207at2759"/>
<evidence type="ECO:0000313" key="2">
    <source>
        <dbReference type="Proteomes" id="UP000316270"/>
    </source>
</evidence>
<dbReference type="Proteomes" id="UP000316270">
    <property type="component" value="Chromosome 7"/>
</dbReference>